<dbReference type="SUPFAM" id="SSF56645">
    <property type="entry name" value="Acyl-CoA dehydrogenase NM domain-like"/>
    <property type="match status" value="1"/>
</dbReference>
<dbReference type="AlphaFoldDB" id="A0A9P2TAA9"/>
<dbReference type="InterPro" id="IPR009100">
    <property type="entry name" value="AcylCoA_DH/oxidase_NM_dom_sf"/>
</dbReference>
<comment type="caution">
    <text evidence="4">The sequence shown here is derived from an EMBL/GenBank/DDBJ whole genome shotgun (WGS) entry which is preliminary data.</text>
</comment>
<keyword evidence="4" id="KW-0378">Hydrolase</keyword>
<dbReference type="Gene3D" id="1.10.540.10">
    <property type="entry name" value="Acyl-CoA dehydrogenase/oxidase, N-terminal domain"/>
    <property type="match status" value="1"/>
</dbReference>
<feature type="domain" description="Acyl-CoA dehydrogenase/oxidase N-terminal" evidence="2">
    <location>
        <begin position="21"/>
        <end position="83"/>
    </location>
</feature>
<gene>
    <name evidence="4" type="ORF">TM51_06604</name>
</gene>
<proteinExistence type="predicted"/>
<dbReference type="Pfam" id="PF08028">
    <property type="entry name" value="Acyl-CoA_dh_2"/>
    <property type="match status" value="1"/>
</dbReference>
<dbReference type="Gene3D" id="2.40.110.10">
    <property type="entry name" value="Butyryl-CoA Dehydrogenase, subunit A, domain 2"/>
    <property type="match status" value="1"/>
</dbReference>
<dbReference type="Gene3D" id="1.20.140.10">
    <property type="entry name" value="Butyryl-CoA Dehydrogenase, subunit A, domain 3"/>
    <property type="match status" value="1"/>
</dbReference>
<dbReference type="Proteomes" id="UP000014184">
    <property type="component" value="Unassembled WGS sequence"/>
</dbReference>
<name>A0A9P2TAA9_THEFU</name>
<evidence type="ECO:0000259" key="2">
    <source>
        <dbReference type="Pfam" id="PF02771"/>
    </source>
</evidence>
<evidence type="ECO:0000313" key="5">
    <source>
        <dbReference type="Proteomes" id="UP000014184"/>
    </source>
</evidence>
<keyword evidence="5" id="KW-1185">Reference proteome</keyword>
<dbReference type="InterPro" id="IPR037069">
    <property type="entry name" value="AcylCoA_DH/ox_N_sf"/>
</dbReference>
<sequence length="370" mass="39627">MPSAADRRPPIEQLTALASATAAQTDLDRRVPPETIDLLTDAGFFRWSVPADYGGAAGSFTDLARHVVHLSRHCPSTGWLASLFGHSGRYVACLPEEGRKEVWGSSPDVRIVSVVKPLGRATRVAGGWRLSGRWTYASGVEYSDWALLAGPAQGPGSDGGPPRFFAVPRSDYTYEDTWHTLGMRGTGSHDIVIDDAFVPDHRTCLREDAMQGPTAEGDRRYAPTLAVNGLTFVTPALRAALGALDAALPLLKGPAAGPRAASHQAYQIAYARAAGQIDAARLLLDRVAETADAGRFTPELVQRSRRDSALALEMLTSAVDALARTGGTRGQADSHPLQRYWRDVRSVSGHAVMQFEQVGLAYTQSLLAAG</sequence>
<evidence type="ECO:0000259" key="3">
    <source>
        <dbReference type="Pfam" id="PF08028"/>
    </source>
</evidence>
<reference evidence="4 5" key="1">
    <citation type="journal article" date="2013" name="Genome Announc.">
        <title>Draft Genome Sequence of the Lignocellulose Decomposer Thermobifida fusca Strain TM51.</title>
        <authorList>
            <person name="Toth A."/>
            <person name="Barna T."/>
            <person name="Nagy I."/>
            <person name="Horvath B."/>
            <person name="Nagy I."/>
            <person name="Tancsics A."/>
            <person name="Kriszt B."/>
            <person name="Baka E."/>
            <person name="Fekete C."/>
            <person name="Kukolya J."/>
        </authorList>
    </citation>
    <scope>NUCLEOTIDE SEQUENCE [LARGE SCALE GENOMIC DNA]</scope>
    <source>
        <strain evidence="4 5">TM51</strain>
    </source>
</reference>
<dbReference type="RefSeq" id="WP_016188553.1">
    <property type="nucleotide sequence ID" value="NZ_AOSG01000030.1"/>
</dbReference>
<dbReference type="InterPro" id="IPR013786">
    <property type="entry name" value="AcylCoA_DH/ox_N"/>
</dbReference>
<dbReference type="GO" id="GO:0016787">
    <property type="term" value="F:hydrolase activity"/>
    <property type="evidence" value="ECO:0007669"/>
    <property type="project" value="UniProtKB-KW"/>
</dbReference>
<dbReference type="GO" id="GO:0050660">
    <property type="term" value="F:flavin adenine dinucleotide binding"/>
    <property type="evidence" value="ECO:0007669"/>
    <property type="project" value="InterPro"/>
</dbReference>
<dbReference type="GO" id="GO:0006552">
    <property type="term" value="P:L-leucine catabolic process"/>
    <property type="evidence" value="ECO:0007669"/>
    <property type="project" value="TreeGrafter"/>
</dbReference>
<dbReference type="Pfam" id="PF02771">
    <property type="entry name" value="Acyl-CoA_dh_N"/>
    <property type="match status" value="1"/>
</dbReference>
<evidence type="ECO:0000256" key="1">
    <source>
        <dbReference type="ARBA" id="ARBA00023002"/>
    </source>
</evidence>
<dbReference type="InterPro" id="IPR013107">
    <property type="entry name" value="Acyl-CoA_DH_C"/>
</dbReference>
<keyword evidence="1" id="KW-0560">Oxidoreductase</keyword>
<dbReference type="InterPro" id="IPR046373">
    <property type="entry name" value="Acyl-CoA_Oxase/DH_mid-dom_sf"/>
</dbReference>
<organism evidence="4 5">
    <name type="scientific">Thermobifida fusca TM51</name>
    <dbReference type="NCBI Taxonomy" id="1169414"/>
    <lineage>
        <taxon>Bacteria</taxon>
        <taxon>Bacillati</taxon>
        <taxon>Actinomycetota</taxon>
        <taxon>Actinomycetes</taxon>
        <taxon>Streptosporangiales</taxon>
        <taxon>Nocardiopsidaceae</taxon>
        <taxon>Thermobifida</taxon>
    </lineage>
</organism>
<dbReference type="InterPro" id="IPR036250">
    <property type="entry name" value="AcylCo_DH-like_C"/>
</dbReference>
<evidence type="ECO:0000313" key="4">
    <source>
        <dbReference type="EMBL" id="EOR71636.1"/>
    </source>
</evidence>
<dbReference type="PANTHER" id="PTHR43884">
    <property type="entry name" value="ACYL-COA DEHYDROGENASE"/>
    <property type="match status" value="1"/>
</dbReference>
<dbReference type="PANTHER" id="PTHR43884:SF12">
    <property type="entry name" value="ISOVALERYL-COA DEHYDROGENASE, MITOCHONDRIAL-RELATED"/>
    <property type="match status" value="1"/>
</dbReference>
<dbReference type="GO" id="GO:0008470">
    <property type="term" value="F:3-methylbutanoyl-CoA dehydrogenase activity"/>
    <property type="evidence" value="ECO:0007669"/>
    <property type="project" value="TreeGrafter"/>
</dbReference>
<feature type="domain" description="Acyl-CoA dehydrogenase C-terminal" evidence="3">
    <location>
        <begin position="231"/>
        <end position="354"/>
    </location>
</feature>
<accession>A0A9P2TAA9</accession>
<dbReference type="EMBL" id="AOSG01000030">
    <property type="protein sequence ID" value="EOR71636.1"/>
    <property type="molecule type" value="Genomic_DNA"/>
</dbReference>
<dbReference type="SUPFAM" id="SSF47203">
    <property type="entry name" value="Acyl-CoA dehydrogenase C-terminal domain-like"/>
    <property type="match status" value="1"/>
</dbReference>
<dbReference type="PIRSF" id="PIRSF016578">
    <property type="entry name" value="HsaA"/>
    <property type="match status" value="1"/>
</dbReference>
<protein>
    <submittedName>
        <fullName evidence="4">Hydrolase</fullName>
    </submittedName>
</protein>